<evidence type="ECO:0000313" key="3">
    <source>
        <dbReference type="Proteomes" id="UP000187203"/>
    </source>
</evidence>
<dbReference type="EMBL" id="AWUE01003140">
    <property type="protein sequence ID" value="OMP13827.1"/>
    <property type="molecule type" value="Genomic_DNA"/>
</dbReference>
<proteinExistence type="predicted"/>
<protein>
    <submittedName>
        <fullName evidence="2">Uncharacterized protein</fullName>
    </submittedName>
</protein>
<reference evidence="3" key="1">
    <citation type="submission" date="2013-09" db="EMBL/GenBank/DDBJ databases">
        <title>Corchorus olitorius genome sequencing.</title>
        <authorList>
            <person name="Alam M."/>
            <person name="Haque M.S."/>
            <person name="Islam M.S."/>
            <person name="Emdad E.M."/>
            <person name="Islam M.M."/>
            <person name="Ahmed B."/>
            <person name="Halim A."/>
            <person name="Hossen Q.M.M."/>
            <person name="Hossain M.Z."/>
            <person name="Ahmed R."/>
            <person name="Khan M.M."/>
            <person name="Islam R."/>
            <person name="Rashid M.M."/>
            <person name="Khan S.A."/>
            <person name="Rahman M.S."/>
            <person name="Alam M."/>
            <person name="Yahiya A.S."/>
            <person name="Khan M.S."/>
            <person name="Azam M.S."/>
            <person name="Haque T."/>
            <person name="Lashkar M.Z.H."/>
            <person name="Akhand A.I."/>
            <person name="Morshed G."/>
            <person name="Roy S."/>
            <person name="Uddin K.S."/>
            <person name="Rabeya T."/>
            <person name="Hossain A.S."/>
            <person name="Chowdhury A."/>
            <person name="Snigdha A.R."/>
            <person name="Mortoza M.S."/>
            <person name="Matin S.A."/>
            <person name="Hoque S.M.E."/>
            <person name="Islam M.K."/>
            <person name="Roy D.K."/>
            <person name="Haider R."/>
            <person name="Moosa M.M."/>
            <person name="Elias S.M."/>
            <person name="Hasan A.M."/>
            <person name="Jahan S."/>
            <person name="Shafiuddin M."/>
            <person name="Mahmood N."/>
            <person name="Shommy N.S."/>
        </authorList>
    </citation>
    <scope>NUCLEOTIDE SEQUENCE [LARGE SCALE GENOMIC DNA]</scope>
    <source>
        <strain evidence="3">cv. O-4</strain>
    </source>
</reference>
<evidence type="ECO:0000256" key="1">
    <source>
        <dbReference type="SAM" id="MobiDB-lite"/>
    </source>
</evidence>
<gene>
    <name evidence="2" type="ORF">COLO4_00859</name>
</gene>
<name>A0A1R3L3E7_9ROSI</name>
<dbReference type="Proteomes" id="UP000187203">
    <property type="component" value="Unassembled WGS sequence"/>
</dbReference>
<feature type="region of interest" description="Disordered" evidence="1">
    <location>
        <begin position="475"/>
        <end position="556"/>
    </location>
</feature>
<comment type="caution">
    <text evidence="2">The sequence shown here is derived from an EMBL/GenBank/DDBJ whole genome shotgun (WGS) entry which is preliminary data.</text>
</comment>
<feature type="compositionally biased region" description="Basic and acidic residues" evidence="1">
    <location>
        <begin position="543"/>
        <end position="556"/>
    </location>
</feature>
<feature type="compositionally biased region" description="Basic residues" evidence="1">
    <location>
        <begin position="343"/>
        <end position="363"/>
    </location>
</feature>
<accession>A0A1R3L3E7</accession>
<dbReference type="AlphaFoldDB" id="A0A1R3L3E7"/>
<feature type="region of interest" description="Disordered" evidence="1">
    <location>
        <begin position="343"/>
        <end position="396"/>
    </location>
</feature>
<keyword evidence="3" id="KW-1185">Reference proteome</keyword>
<evidence type="ECO:0000313" key="2">
    <source>
        <dbReference type="EMBL" id="OMP13827.1"/>
    </source>
</evidence>
<sequence length="556" mass="58715">MARPADDLERVEVVEIDIGRLEGLRAAQVGLAAVIPDQLDDALARGNGIEPERMRIALVGATLGPLDELVLRVLLPLDRAAFEAEGQARQRLVLQAVAVQVGVARRGHRHLAAHRHLGPSPGAQHLIHARDVSQRLGLFAACVGERDDVRPQAGRAQRHDHGRRVHARAEAQHDEAAGEGIQQRAALPVMQHARRSSQLGHALAEAGHHAVEVGQRLGRQAVEAQLGDGHHAVIVALVDGIAVLQVALHDEVCVLQGQAFQYQLVGAGEAAELGGIEQHGLHAGTRARASCDALLPVGPGLHVADAEIHVAAGAGAHAPAARHRRPARWPGCRHCRGRVAGRLSRYRPARATRRPGASRRTSRIRPASSLAARASDQGGRGRGPHAGSARTSRRWRPCAAGAAADLGRSEARSTVVAVLHGRHEAGRVQRSVEAGELARIGQAEGLEVAFALVALGVGAGEGVSREQHRVAALARGGHQAAARQRHPYANSGRAGHVHLTRPPAGRPGSRPPPRGRRHCPAGASPLRGSRAGCSRAGSPSRPWPRERPASASDRPE</sequence>
<organism evidence="2 3">
    <name type="scientific">Corchorus olitorius</name>
    <dbReference type="NCBI Taxonomy" id="93759"/>
    <lineage>
        <taxon>Eukaryota</taxon>
        <taxon>Viridiplantae</taxon>
        <taxon>Streptophyta</taxon>
        <taxon>Embryophyta</taxon>
        <taxon>Tracheophyta</taxon>
        <taxon>Spermatophyta</taxon>
        <taxon>Magnoliopsida</taxon>
        <taxon>eudicotyledons</taxon>
        <taxon>Gunneridae</taxon>
        <taxon>Pentapetalae</taxon>
        <taxon>rosids</taxon>
        <taxon>malvids</taxon>
        <taxon>Malvales</taxon>
        <taxon>Malvaceae</taxon>
        <taxon>Grewioideae</taxon>
        <taxon>Apeibeae</taxon>
        <taxon>Corchorus</taxon>
    </lineage>
</organism>